<dbReference type="PANTHER" id="PTHR22916">
    <property type="entry name" value="GLYCOSYLTRANSFERASE"/>
    <property type="match status" value="1"/>
</dbReference>
<proteinExistence type="predicted"/>
<accession>A0ABQ1ZBU5</accession>
<evidence type="ECO:0000313" key="3">
    <source>
        <dbReference type="Proteomes" id="UP000600214"/>
    </source>
</evidence>
<dbReference type="EMBL" id="BMIA01000007">
    <property type="protein sequence ID" value="GGH54518.1"/>
    <property type="molecule type" value="Genomic_DNA"/>
</dbReference>
<name>A0ABQ1ZBU5_9BACT</name>
<dbReference type="SUPFAM" id="SSF53448">
    <property type="entry name" value="Nucleotide-diphospho-sugar transferases"/>
    <property type="match status" value="1"/>
</dbReference>
<dbReference type="PANTHER" id="PTHR22916:SF3">
    <property type="entry name" value="UDP-GLCNAC:BETAGAL BETA-1,3-N-ACETYLGLUCOSAMINYLTRANSFERASE-LIKE PROTEIN 1"/>
    <property type="match status" value="1"/>
</dbReference>
<gene>
    <name evidence="2" type="ORF">GCM10007423_61120</name>
</gene>
<organism evidence="2 3">
    <name type="scientific">Dyadobacter endophyticus</name>
    <dbReference type="NCBI Taxonomy" id="1749036"/>
    <lineage>
        <taxon>Bacteria</taxon>
        <taxon>Pseudomonadati</taxon>
        <taxon>Bacteroidota</taxon>
        <taxon>Cytophagia</taxon>
        <taxon>Cytophagales</taxon>
        <taxon>Spirosomataceae</taxon>
        <taxon>Dyadobacter</taxon>
    </lineage>
</organism>
<sequence>MSKMRYVLTFPFMSSPVISIVTATYNRSNILGFTIRSVLNQTFQEWELIVVGDCCTDDTESVVNGFQDSRITFINLKENFGEQSGPNNVGLKQAKGDFIAFLNHDDLWFPDHLAYSLNFLQSSGADLALAAGFIDHGEEKSYFYLSGVVSKKYGYHPSRIFVPASNWLFKRSLIQDVGFWRPARELHLVPSHDWLKRAFEAGKRIEPTRHFTVIALPSSSRKNSYKDRMSQDSQRCFEQLRDNPHFREQLAVKYLYNCFEESYYDEKTYYWRFFTKKIKTAFIKLGLNTIEFYMKRNYRKGGLVASYRQKRGLN</sequence>
<keyword evidence="3" id="KW-1185">Reference proteome</keyword>
<evidence type="ECO:0000259" key="1">
    <source>
        <dbReference type="Pfam" id="PF00535"/>
    </source>
</evidence>
<dbReference type="InterPro" id="IPR001173">
    <property type="entry name" value="Glyco_trans_2-like"/>
</dbReference>
<dbReference type="InterPro" id="IPR029044">
    <property type="entry name" value="Nucleotide-diphossugar_trans"/>
</dbReference>
<dbReference type="Pfam" id="PF00535">
    <property type="entry name" value="Glycos_transf_2"/>
    <property type="match status" value="1"/>
</dbReference>
<dbReference type="Gene3D" id="3.90.550.10">
    <property type="entry name" value="Spore Coat Polysaccharide Biosynthesis Protein SpsA, Chain A"/>
    <property type="match status" value="1"/>
</dbReference>
<dbReference type="Proteomes" id="UP000600214">
    <property type="component" value="Unassembled WGS sequence"/>
</dbReference>
<comment type="caution">
    <text evidence="2">The sequence shown here is derived from an EMBL/GenBank/DDBJ whole genome shotgun (WGS) entry which is preliminary data.</text>
</comment>
<protein>
    <recommendedName>
        <fullName evidence="1">Glycosyltransferase 2-like domain-containing protein</fullName>
    </recommendedName>
</protein>
<dbReference type="CDD" id="cd00761">
    <property type="entry name" value="Glyco_tranf_GTA_type"/>
    <property type="match status" value="1"/>
</dbReference>
<feature type="domain" description="Glycosyltransferase 2-like" evidence="1">
    <location>
        <begin position="19"/>
        <end position="164"/>
    </location>
</feature>
<reference evidence="3" key="1">
    <citation type="journal article" date="2019" name="Int. J. Syst. Evol. Microbiol.">
        <title>The Global Catalogue of Microorganisms (GCM) 10K type strain sequencing project: providing services to taxonomists for standard genome sequencing and annotation.</title>
        <authorList>
            <consortium name="The Broad Institute Genomics Platform"/>
            <consortium name="The Broad Institute Genome Sequencing Center for Infectious Disease"/>
            <person name="Wu L."/>
            <person name="Ma J."/>
        </authorList>
    </citation>
    <scope>NUCLEOTIDE SEQUENCE [LARGE SCALE GENOMIC DNA]</scope>
    <source>
        <strain evidence="3">CGMCC 1.15288</strain>
    </source>
</reference>
<evidence type="ECO:0000313" key="2">
    <source>
        <dbReference type="EMBL" id="GGH54518.1"/>
    </source>
</evidence>